<dbReference type="InterPro" id="IPR051675">
    <property type="entry name" value="Endo/Exo/Phosphatase_dom_1"/>
</dbReference>
<dbReference type="InterPro" id="IPR010994">
    <property type="entry name" value="RuvA_2-like"/>
</dbReference>
<reference evidence="4 5" key="2">
    <citation type="submission" date="2018-03" db="EMBL/GenBank/DDBJ databases">
        <authorList>
            <person name="Keele B.F."/>
        </authorList>
    </citation>
    <scope>NUCLEOTIDE SEQUENCE [LARGE SCALE GENOMIC DNA]</scope>
    <source>
        <strain evidence="4 5">D13</strain>
    </source>
</reference>
<keyword evidence="1" id="KW-0963">Cytoplasm</keyword>
<organism evidence="4 5">
    <name type="scientific">Ahniella affigens</name>
    <dbReference type="NCBI Taxonomy" id="2021234"/>
    <lineage>
        <taxon>Bacteria</taxon>
        <taxon>Pseudomonadati</taxon>
        <taxon>Pseudomonadota</taxon>
        <taxon>Gammaproteobacteria</taxon>
        <taxon>Lysobacterales</taxon>
        <taxon>Rhodanobacteraceae</taxon>
        <taxon>Ahniella</taxon>
    </lineage>
</organism>
<dbReference type="GO" id="GO:0015628">
    <property type="term" value="P:protein secretion by the type II secretion system"/>
    <property type="evidence" value="ECO:0007669"/>
    <property type="project" value="TreeGrafter"/>
</dbReference>
<sequence>MIFMNLLKTALFAALIGLSNLALAAININTASTTELETLNGVGAAKAKAIVEYREKHGPFKSVDQLAEVKGIGEKLVEKNRANLTTAAGK</sequence>
<dbReference type="InterPro" id="IPR004509">
    <property type="entry name" value="Competence_ComEA_HhH"/>
</dbReference>
<evidence type="ECO:0000313" key="4">
    <source>
        <dbReference type="EMBL" id="AVP98301.1"/>
    </source>
</evidence>
<keyword evidence="4" id="KW-0413">Isomerase</keyword>
<dbReference type="OrthoDB" id="7510573at2"/>
<dbReference type="GO" id="GO:0006281">
    <property type="term" value="P:DNA repair"/>
    <property type="evidence" value="ECO:0007669"/>
    <property type="project" value="InterPro"/>
</dbReference>
<evidence type="ECO:0000259" key="3">
    <source>
        <dbReference type="SMART" id="SM00278"/>
    </source>
</evidence>
<dbReference type="NCBIfam" id="TIGR00426">
    <property type="entry name" value="competence protein ComEA helix-hairpin-helix repeat region"/>
    <property type="match status" value="1"/>
</dbReference>
<feature type="domain" description="Helix-hairpin-helix DNA-binding motif class 1" evidence="3">
    <location>
        <begin position="64"/>
        <end position="83"/>
    </location>
</feature>
<dbReference type="Proteomes" id="UP000241074">
    <property type="component" value="Chromosome"/>
</dbReference>
<evidence type="ECO:0000256" key="1">
    <source>
        <dbReference type="ARBA" id="ARBA00022490"/>
    </source>
</evidence>
<name>A0A2P1PTZ3_9GAMM</name>
<dbReference type="PANTHER" id="PTHR21180:SF32">
    <property type="entry name" value="ENDONUCLEASE_EXONUCLEASE_PHOSPHATASE FAMILY DOMAIN-CONTAINING PROTEIN 1"/>
    <property type="match status" value="1"/>
</dbReference>
<dbReference type="GO" id="GO:0015627">
    <property type="term" value="C:type II protein secretion system complex"/>
    <property type="evidence" value="ECO:0007669"/>
    <property type="project" value="TreeGrafter"/>
</dbReference>
<dbReference type="Pfam" id="PF12836">
    <property type="entry name" value="HHH_3"/>
    <property type="match status" value="1"/>
</dbReference>
<protein>
    <submittedName>
        <fullName evidence="4">Topoisomerase</fullName>
    </submittedName>
</protein>
<dbReference type="SMART" id="SM00278">
    <property type="entry name" value="HhH1"/>
    <property type="match status" value="2"/>
</dbReference>
<dbReference type="SUPFAM" id="SSF47781">
    <property type="entry name" value="RuvA domain 2-like"/>
    <property type="match status" value="1"/>
</dbReference>
<evidence type="ECO:0000256" key="2">
    <source>
        <dbReference type="SAM" id="SignalP"/>
    </source>
</evidence>
<dbReference type="Gene3D" id="1.10.150.280">
    <property type="entry name" value="AF1531-like domain"/>
    <property type="match status" value="1"/>
</dbReference>
<feature type="domain" description="Helix-hairpin-helix DNA-binding motif class 1" evidence="3">
    <location>
        <begin position="34"/>
        <end position="53"/>
    </location>
</feature>
<dbReference type="EMBL" id="CP027860">
    <property type="protein sequence ID" value="AVP98301.1"/>
    <property type="molecule type" value="Genomic_DNA"/>
</dbReference>
<dbReference type="AlphaFoldDB" id="A0A2P1PTZ3"/>
<keyword evidence="5" id="KW-1185">Reference proteome</keyword>
<feature type="signal peptide" evidence="2">
    <location>
        <begin position="1"/>
        <end position="24"/>
    </location>
</feature>
<reference evidence="4 5" key="1">
    <citation type="submission" date="2018-03" db="EMBL/GenBank/DDBJ databases">
        <title>Ahniella affigens gen. nov., sp. nov., a gammaproteobacterium isolated from sandy soil near a stream.</title>
        <authorList>
            <person name="Ko Y."/>
            <person name="Kim J.-H."/>
        </authorList>
    </citation>
    <scope>NUCLEOTIDE SEQUENCE [LARGE SCALE GENOMIC DNA]</scope>
    <source>
        <strain evidence="4 5">D13</strain>
    </source>
</reference>
<keyword evidence="2" id="KW-0732">Signal</keyword>
<accession>A0A2P1PTZ3</accession>
<dbReference type="GO" id="GO:0016853">
    <property type="term" value="F:isomerase activity"/>
    <property type="evidence" value="ECO:0007669"/>
    <property type="project" value="UniProtKB-KW"/>
</dbReference>
<dbReference type="GO" id="GO:0003677">
    <property type="term" value="F:DNA binding"/>
    <property type="evidence" value="ECO:0007669"/>
    <property type="project" value="InterPro"/>
</dbReference>
<proteinExistence type="predicted"/>
<gene>
    <name evidence="4" type="ORF">C7S18_14350</name>
</gene>
<feature type="chain" id="PRO_5015117326" evidence="2">
    <location>
        <begin position="25"/>
        <end position="90"/>
    </location>
</feature>
<dbReference type="PANTHER" id="PTHR21180">
    <property type="entry name" value="ENDONUCLEASE/EXONUCLEASE/PHOSPHATASE FAMILY DOMAIN-CONTAINING PROTEIN 1"/>
    <property type="match status" value="1"/>
</dbReference>
<dbReference type="InterPro" id="IPR003583">
    <property type="entry name" value="Hlx-hairpin-Hlx_DNA-bd_motif"/>
</dbReference>
<evidence type="ECO:0000313" key="5">
    <source>
        <dbReference type="Proteomes" id="UP000241074"/>
    </source>
</evidence>
<dbReference type="KEGG" id="xba:C7S18_14350"/>